<organism evidence="2 3">
    <name type="scientific">Immersiella caudata</name>
    <dbReference type="NCBI Taxonomy" id="314043"/>
    <lineage>
        <taxon>Eukaryota</taxon>
        <taxon>Fungi</taxon>
        <taxon>Dikarya</taxon>
        <taxon>Ascomycota</taxon>
        <taxon>Pezizomycotina</taxon>
        <taxon>Sordariomycetes</taxon>
        <taxon>Sordariomycetidae</taxon>
        <taxon>Sordariales</taxon>
        <taxon>Lasiosphaeriaceae</taxon>
        <taxon>Immersiella</taxon>
    </lineage>
</organism>
<feature type="region of interest" description="Disordered" evidence="1">
    <location>
        <begin position="149"/>
        <end position="179"/>
    </location>
</feature>
<dbReference type="AlphaFoldDB" id="A0AA40CBU8"/>
<sequence length="367" mass="41046">MSFFRCCWSAEPKSRSELRVSSPSSPQGGLPSSPLYRNSADWLVSPREQMRQAKEIAPSPPPRPARPKPTPVSADSYQESSPSFQEESSSPISYIPRRLSWRSNQPPDSPDCQSGSRRRSSEYHLPPVGQFHYLCRNVPSTYEPTAFDRIPAIPPQPVAQPKANAPSQATPHHPNTSHHPFPLLSILSNHLSHTHTLLSGYEALLLHGCHFPLPPNNPLTLLCSSYDLPIIRSWSAAAGWDVHRPEHHGNGDHDEIAVSASESGEEGSSWSWVVRVEGVEGEVWDEIERGREMRYGVGVLSLEELLGVFGGWWEEDEGDEEGKRVMWILEKLAEAGREVDGEAREGFWWRERFVESRGLLESIGLGI</sequence>
<comment type="caution">
    <text evidence="2">The sequence shown here is derived from an EMBL/GenBank/DDBJ whole genome shotgun (WGS) entry which is preliminary data.</text>
</comment>
<name>A0AA40CBU8_9PEZI</name>
<dbReference type="EMBL" id="JAULSU010000001">
    <property type="protein sequence ID" value="KAK0632677.1"/>
    <property type="molecule type" value="Genomic_DNA"/>
</dbReference>
<feature type="compositionally biased region" description="Low complexity" evidence="1">
    <location>
        <begin position="19"/>
        <end position="35"/>
    </location>
</feature>
<feature type="compositionally biased region" description="Polar residues" evidence="1">
    <location>
        <begin position="101"/>
        <end position="115"/>
    </location>
</feature>
<keyword evidence="3" id="KW-1185">Reference proteome</keyword>
<gene>
    <name evidence="2" type="ORF">B0T14DRAFT_598102</name>
</gene>
<feature type="region of interest" description="Disordered" evidence="1">
    <location>
        <begin position="1"/>
        <end position="123"/>
    </location>
</feature>
<feature type="compositionally biased region" description="Pro residues" evidence="1">
    <location>
        <begin position="58"/>
        <end position="70"/>
    </location>
</feature>
<evidence type="ECO:0000256" key="1">
    <source>
        <dbReference type="SAM" id="MobiDB-lite"/>
    </source>
</evidence>
<feature type="compositionally biased region" description="Polar residues" evidence="1">
    <location>
        <begin position="165"/>
        <end position="178"/>
    </location>
</feature>
<protein>
    <submittedName>
        <fullName evidence="2">Uncharacterized protein</fullName>
    </submittedName>
</protein>
<evidence type="ECO:0000313" key="3">
    <source>
        <dbReference type="Proteomes" id="UP001175000"/>
    </source>
</evidence>
<evidence type="ECO:0000313" key="2">
    <source>
        <dbReference type="EMBL" id="KAK0632677.1"/>
    </source>
</evidence>
<proteinExistence type="predicted"/>
<dbReference type="Proteomes" id="UP001175000">
    <property type="component" value="Unassembled WGS sequence"/>
</dbReference>
<reference evidence="2" key="1">
    <citation type="submission" date="2023-06" db="EMBL/GenBank/DDBJ databases">
        <title>Genome-scale phylogeny and comparative genomics of the fungal order Sordariales.</title>
        <authorList>
            <consortium name="Lawrence Berkeley National Laboratory"/>
            <person name="Hensen N."/>
            <person name="Bonometti L."/>
            <person name="Westerberg I."/>
            <person name="Brannstrom I.O."/>
            <person name="Guillou S."/>
            <person name="Cros-Aarteil S."/>
            <person name="Calhoun S."/>
            <person name="Haridas S."/>
            <person name="Kuo A."/>
            <person name="Mondo S."/>
            <person name="Pangilinan J."/>
            <person name="Riley R."/>
            <person name="Labutti K."/>
            <person name="Andreopoulos B."/>
            <person name="Lipzen A."/>
            <person name="Chen C."/>
            <person name="Yanf M."/>
            <person name="Daum C."/>
            <person name="Ng V."/>
            <person name="Clum A."/>
            <person name="Steindorff A."/>
            <person name="Ohm R."/>
            <person name="Martin F."/>
            <person name="Silar P."/>
            <person name="Natvig D."/>
            <person name="Lalanne C."/>
            <person name="Gautier V."/>
            <person name="Ament-Velasquez S.L."/>
            <person name="Kruys A."/>
            <person name="Hutchinson M.I."/>
            <person name="Powell A.J."/>
            <person name="Barry K."/>
            <person name="Miller A.N."/>
            <person name="Grigoriev I.V."/>
            <person name="Debuchy R."/>
            <person name="Gladieux P."/>
            <person name="Thoren M.H."/>
            <person name="Johannesson H."/>
        </authorList>
    </citation>
    <scope>NUCLEOTIDE SEQUENCE</scope>
    <source>
        <strain evidence="2">CBS 606.72</strain>
    </source>
</reference>
<accession>A0AA40CBU8</accession>
<feature type="compositionally biased region" description="Low complexity" evidence="1">
    <location>
        <begin position="76"/>
        <end position="94"/>
    </location>
</feature>